<organism evidence="7 8">
    <name type="scientific">Caulobacter vibrioides</name>
    <name type="common">Caulobacter crescentus</name>
    <dbReference type="NCBI Taxonomy" id="155892"/>
    <lineage>
        <taxon>Bacteria</taxon>
        <taxon>Pseudomonadati</taxon>
        <taxon>Pseudomonadota</taxon>
        <taxon>Alphaproteobacteria</taxon>
        <taxon>Caulobacterales</taxon>
        <taxon>Caulobacteraceae</taxon>
        <taxon>Caulobacter</taxon>
    </lineage>
</organism>
<keyword evidence="3 6" id="KW-0812">Transmembrane</keyword>
<evidence type="ECO:0000256" key="6">
    <source>
        <dbReference type="SAM" id="Phobius"/>
    </source>
</evidence>
<proteinExistence type="predicted"/>
<dbReference type="Pfam" id="PF01810">
    <property type="entry name" value="LysE"/>
    <property type="match status" value="1"/>
</dbReference>
<feature type="transmembrane region" description="Helical" evidence="6">
    <location>
        <begin position="121"/>
        <end position="142"/>
    </location>
</feature>
<name>A0A258D4Q8_CAUVI</name>
<evidence type="ECO:0000256" key="3">
    <source>
        <dbReference type="ARBA" id="ARBA00022692"/>
    </source>
</evidence>
<protein>
    <submittedName>
        <fullName evidence="7">Threonine transporter RhtB</fullName>
    </submittedName>
</protein>
<keyword evidence="5 6" id="KW-0472">Membrane</keyword>
<feature type="transmembrane region" description="Helical" evidence="6">
    <location>
        <begin position="12"/>
        <end position="35"/>
    </location>
</feature>
<dbReference type="PANTHER" id="PTHR30086">
    <property type="entry name" value="ARGININE EXPORTER PROTEIN ARGO"/>
    <property type="match status" value="1"/>
</dbReference>
<keyword evidence="2" id="KW-1003">Cell membrane</keyword>
<evidence type="ECO:0000313" key="8">
    <source>
        <dbReference type="Proteomes" id="UP000215616"/>
    </source>
</evidence>
<sequence length="214" mass="22686">MPHGAWPVDPSMVAPFLAAIILIELTPGPNMGYLAGLSAVEGRRAGFITVAGVTCGLLAYMVASVAGVTTILANNRPLYELLRWAGVAYIAWLAVDAWRGGERAETAADGASDWVHFRKGLLANLLNPKAALFYVTLLPGFIQTGHASPTVQALILGGFHILVSIVIHSAIVFSAGGLAERLTTLGGDRRARRVFAVALLLTAVWIAFETRRLG</sequence>
<reference evidence="7 8" key="1">
    <citation type="submission" date="2017-03" db="EMBL/GenBank/DDBJ databases">
        <title>Lifting the veil on microbial sulfur biogeochemistry in mining wastewaters.</title>
        <authorList>
            <person name="Kantor R.S."/>
            <person name="Colenbrander Nelson T."/>
            <person name="Marshall S."/>
            <person name="Bennett D."/>
            <person name="Apte S."/>
            <person name="Camacho D."/>
            <person name="Thomas B.C."/>
            <person name="Warren L.A."/>
            <person name="Banfield J.F."/>
        </authorList>
    </citation>
    <scope>NUCLEOTIDE SEQUENCE [LARGE SCALE GENOMIC DNA]</scope>
    <source>
        <strain evidence="7">32-67-7</strain>
    </source>
</reference>
<dbReference type="Proteomes" id="UP000215616">
    <property type="component" value="Unassembled WGS sequence"/>
</dbReference>
<comment type="subcellular location">
    <subcellularLocation>
        <location evidence="1">Cell membrane</location>
        <topology evidence="1">Multi-pass membrane protein</topology>
    </subcellularLocation>
</comment>
<comment type="caution">
    <text evidence="7">The sequence shown here is derived from an EMBL/GenBank/DDBJ whole genome shotgun (WGS) entry which is preliminary data.</text>
</comment>
<accession>A0A258D4Q8</accession>
<dbReference type="InterPro" id="IPR001123">
    <property type="entry name" value="LeuE-type"/>
</dbReference>
<evidence type="ECO:0000256" key="4">
    <source>
        <dbReference type="ARBA" id="ARBA00022989"/>
    </source>
</evidence>
<dbReference type="PANTHER" id="PTHR30086:SF20">
    <property type="entry name" value="ARGININE EXPORTER PROTEIN ARGO-RELATED"/>
    <property type="match status" value="1"/>
</dbReference>
<evidence type="ECO:0000256" key="5">
    <source>
        <dbReference type="ARBA" id="ARBA00023136"/>
    </source>
</evidence>
<evidence type="ECO:0000256" key="2">
    <source>
        <dbReference type="ARBA" id="ARBA00022475"/>
    </source>
</evidence>
<gene>
    <name evidence="7" type="ORF">B7Z12_11815</name>
</gene>
<dbReference type="AlphaFoldDB" id="A0A258D4Q8"/>
<dbReference type="EMBL" id="NCDQ01000181">
    <property type="protein sequence ID" value="OYX02594.1"/>
    <property type="molecule type" value="Genomic_DNA"/>
</dbReference>
<keyword evidence="4 6" id="KW-1133">Transmembrane helix</keyword>
<feature type="transmembrane region" description="Helical" evidence="6">
    <location>
        <begin position="154"/>
        <end position="179"/>
    </location>
</feature>
<evidence type="ECO:0000256" key="1">
    <source>
        <dbReference type="ARBA" id="ARBA00004651"/>
    </source>
</evidence>
<evidence type="ECO:0000313" key="7">
    <source>
        <dbReference type="EMBL" id="OYX02594.1"/>
    </source>
</evidence>
<dbReference type="GO" id="GO:0015171">
    <property type="term" value="F:amino acid transmembrane transporter activity"/>
    <property type="evidence" value="ECO:0007669"/>
    <property type="project" value="TreeGrafter"/>
</dbReference>
<feature type="transmembrane region" description="Helical" evidence="6">
    <location>
        <begin position="191"/>
        <end position="208"/>
    </location>
</feature>
<dbReference type="PIRSF" id="PIRSF006324">
    <property type="entry name" value="LeuE"/>
    <property type="match status" value="1"/>
</dbReference>
<feature type="transmembrane region" description="Helical" evidence="6">
    <location>
        <begin position="47"/>
        <end position="69"/>
    </location>
</feature>
<dbReference type="GO" id="GO:0005886">
    <property type="term" value="C:plasma membrane"/>
    <property type="evidence" value="ECO:0007669"/>
    <property type="project" value="UniProtKB-SubCell"/>
</dbReference>